<dbReference type="AlphaFoldDB" id="A0A6C0GNQ4"/>
<evidence type="ECO:0000313" key="3">
    <source>
        <dbReference type="EMBL" id="QHT69669.1"/>
    </source>
</evidence>
<feature type="domain" description="Cellulose-binding Sde182 nucleoside hydrolase-like" evidence="1">
    <location>
        <begin position="47"/>
        <end position="289"/>
    </location>
</feature>
<proteinExistence type="predicted"/>
<reference evidence="3 4" key="1">
    <citation type="submission" date="2020-01" db="EMBL/GenBank/DDBJ databases">
        <authorList>
            <person name="Kim M.K."/>
        </authorList>
    </citation>
    <scope>NUCLEOTIDE SEQUENCE [LARGE SCALE GENOMIC DNA]</scope>
    <source>
        <strain evidence="3 4">172606-1</strain>
    </source>
</reference>
<dbReference type="Pfam" id="PF16586">
    <property type="entry name" value="DUF5060"/>
    <property type="match status" value="1"/>
</dbReference>
<gene>
    <name evidence="3" type="ORF">GXP67_24990</name>
</gene>
<dbReference type="EMBL" id="CP048222">
    <property type="protein sequence ID" value="QHT69669.1"/>
    <property type="molecule type" value="Genomic_DNA"/>
</dbReference>
<protein>
    <submittedName>
        <fullName evidence="3">DUF1593 domain-containing protein</fullName>
    </submittedName>
</protein>
<dbReference type="Proteomes" id="UP000480178">
    <property type="component" value="Chromosome"/>
</dbReference>
<sequence>MCTNFLFRQALIFFTIASFINSSCILTKKPGIKTNQTLSNAQVIRPRVIVSTDIGGSDPDDFQSMIHYLMYADKFETEGLVASPYGEGRKSHIFQMLDLYEKDYPKLKAHSPLFPTPDQLRMVTRQGEINKAPEKGWRTATEGSEWIIQCARKKSSQPLWILVWGGLEDVAQALHDAPDITGNIRVYWIGGPNKKWSVQAYQYIARNFPDLWMIESNATYRGWTIDGETNSGYDNKTFYEKYIQGKGAMGKDFGNYYQGMLKMGDSPSVGYLLSGNPDDPTATGWGGSYIPLRHSARRVFERHTTLRDEVPVFGIIEWVLSGPDRGKAIDEPCIWMEVDGQKIDGFYIGKGKYKIRFVPKEAKKWKYQVVSDAPELHGKSGGFTSTDSWPGEPHKDNMVHLHKWWSDSTAPENYLGKHQGGNTIYRWRKTYLEDWAKRWVWLSAD</sequence>
<dbReference type="InterPro" id="IPR032260">
    <property type="entry name" value="DUF5060"/>
</dbReference>
<dbReference type="Gene3D" id="3.90.245.10">
    <property type="entry name" value="Ribonucleoside hydrolase-like"/>
    <property type="match status" value="1"/>
</dbReference>
<dbReference type="Pfam" id="PF07632">
    <property type="entry name" value="Sde182_NH-like"/>
    <property type="match status" value="1"/>
</dbReference>
<keyword evidence="4" id="KW-1185">Reference proteome</keyword>
<dbReference type="KEGG" id="rhoz:GXP67_24990"/>
<organism evidence="3 4">
    <name type="scientific">Rhodocytophaga rosea</name>
    <dbReference type="NCBI Taxonomy" id="2704465"/>
    <lineage>
        <taxon>Bacteria</taxon>
        <taxon>Pseudomonadati</taxon>
        <taxon>Bacteroidota</taxon>
        <taxon>Cytophagia</taxon>
        <taxon>Cytophagales</taxon>
        <taxon>Rhodocytophagaceae</taxon>
        <taxon>Rhodocytophaga</taxon>
    </lineage>
</organism>
<evidence type="ECO:0000313" key="4">
    <source>
        <dbReference type="Proteomes" id="UP000480178"/>
    </source>
</evidence>
<dbReference type="SUPFAM" id="SSF53590">
    <property type="entry name" value="Nucleoside hydrolase"/>
    <property type="match status" value="1"/>
</dbReference>
<dbReference type="GO" id="GO:0016799">
    <property type="term" value="F:hydrolase activity, hydrolyzing N-glycosyl compounds"/>
    <property type="evidence" value="ECO:0007669"/>
    <property type="project" value="InterPro"/>
</dbReference>
<name>A0A6C0GNQ4_9BACT</name>
<feature type="domain" description="DUF5060" evidence="2">
    <location>
        <begin position="340"/>
        <end position="371"/>
    </location>
</feature>
<dbReference type="Gene3D" id="2.60.40.10">
    <property type="entry name" value="Immunoglobulins"/>
    <property type="match status" value="1"/>
</dbReference>
<dbReference type="RefSeq" id="WP_162445653.1">
    <property type="nucleotide sequence ID" value="NZ_CP048222.1"/>
</dbReference>
<accession>A0A6C0GNQ4</accession>
<evidence type="ECO:0000259" key="1">
    <source>
        <dbReference type="Pfam" id="PF07632"/>
    </source>
</evidence>
<dbReference type="InterPro" id="IPR011483">
    <property type="entry name" value="Sde182_NH-like"/>
</dbReference>
<evidence type="ECO:0000259" key="2">
    <source>
        <dbReference type="Pfam" id="PF16586"/>
    </source>
</evidence>
<dbReference type="InterPro" id="IPR013783">
    <property type="entry name" value="Ig-like_fold"/>
</dbReference>
<dbReference type="InterPro" id="IPR036452">
    <property type="entry name" value="Ribo_hydro-like"/>
</dbReference>